<accession>A0AAW2P480</accession>
<dbReference type="Gene3D" id="3.10.10.10">
    <property type="entry name" value="HIV Type 1 Reverse Transcriptase, subunit A, domain 1"/>
    <property type="match status" value="1"/>
</dbReference>
<dbReference type="PANTHER" id="PTHR24559">
    <property type="entry name" value="TRANSPOSON TY3-I GAG-POL POLYPROTEIN"/>
    <property type="match status" value="1"/>
</dbReference>
<proteinExistence type="predicted"/>
<reference evidence="1" key="1">
    <citation type="submission" date="2020-06" db="EMBL/GenBank/DDBJ databases">
        <authorList>
            <person name="Li T."/>
            <person name="Hu X."/>
            <person name="Zhang T."/>
            <person name="Song X."/>
            <person name="Zhang H."/>
            <person name="Dai N."/>
            <person name="Sheng W."/>
            <person name="Hou X."/>
            <person name="Wei L."/>
        </authorList>
    </citation>
    <scope>NUCLEOTIDE SEQUENCE</scope>
    <source>
        <strain evidence="1">G02</strain>
        <tissue evidence="1">Leaf</tissue>
    </source>
</reference>
<sequence>MVHWLNVDPNIRPVTQKKRAFWNERSRAIKEEVDKLLRIDYIRPVQYPKWLANGFLVPKSNAKWRMCIDFTDLNKACPKYPYPLPFIDALIDSTSGCELMSFLDASQGYNHILLATKSKRKLVL</sequence>
<protein>
    <recommendedName>
        <fullName evidence="2">Reverse transcriptase</fullName>
    </recommendedName>
</protein>
<evidence type="ECO:0000313" key="1">
    <source>
        <dbReference type="EMBL" id="KAL0349823.1"/>
    </source>
</evidence>
<dbReference type="InterPro" id="IPR053134">
    <property type="entry name" value="RNA-dir_DNA_polymerase"/>
</dbReference>
<dbReference type="PANTHER" id="PTHR24559:SF444">
    <property type="entry name" value="REVERSE TRANSCRIPTASE DOMAIN-CONTAINING PROTEIN"/>
    <property type="match status" value="1"/>
</dbReference>
<organism evidence="1">
    <name type="scientific">Sesamum radiatum</name>
    <name type="common">Black benniseed</name>
    <dbReference type="NCBI Taxonomy" id="300843"/>
    <lineage>
        <taxon>Eukaryota</taxon>
        <taxon>Viridiplantae</taxon>
        <taxon>Streptophyta</taxon>
        <taxon>Embryophyta</taxon>
        <taxon>Tracheophyta</taxon>
        <taxon>Spermatophyta</taxon>
        <taxon>Magnoliopsida</taxon>
        <taxon>eudicotyledons</taxon>
        <taxon>Gunneridae</taxon>
        <taxon>Pentapetalae</taxon>
        <taxon>asterids</taxon>
        <taxon>lamiids</taxon>
        <taxon>Lamiales</taxon>
        <taxon>Pedaliaceae</taxon>
        <taxon>Sesamum</taxon>
    </lineage>
</organism>
<gene>
    <name evidence="1" type="ORF">Sradi_4131500</name>
</gene>
<dbReference type="InterPro" id="IPR043128">
    <property type="entry name" value="Rev_trsase/Diguanyl_cyclase"/>
</dbReference>
<dbReference type="EMBL" id="JACGWJ010000018">
    <property type="protein sequence ID" value="KAL0349823.1"/>
    <property type="molecule type" value="Genomic_DNA"/>
</dbReference>
<dbReference type="CDD" id="cd01647">
    <property type="entry name" value="RT_LTR"/>
    <property type="match status" value="1"/>
</dbReference>
<reference evidence="1" key="2">
    <citation type="journal article" date="2024" name="Plant">
        <title>Genomic evolution and insights into agronomic trait innovations of Sesamum species.</title>
        <authorList>
            <person name="Miao H."/>
            <person name="Wang L."/>
            <person name="Qu L."/>
            <person name="Liu H."/>
            <person name="Sun Y."/>
            <person name="Le M."/>
            <person name="Wang Q."/>
            <person name="Wei S."/>
            <person name="Zheng Y."/>
            <person name="Lin W."/>
            <person name="Duan Y."/>
            <person name="Cao H."/>
            <person name="Xiong S."/>
            <person name="Wang X."/>
            <person name="Wei L."/>
            <person name="Li C."/>
            <person name="Ma Q."/>
            <person name="Ju M."/>
            <person name="Zhao R."/>
            <person name="Li G."/>
            <person name="Mu C."/>
            <person name="Tian Q."/>
            <person name="Mei H."/>
            <person name="Zhang T."/>
            <person name="Gao T."/>
            <person name="Zhang H."/>
        </authorList>
    </citation>
    <scope>NUCLEOTIDE SEQUENCE</scope>
    <source>
        <strain evidence="1">G02</strain>
    </source>
</reference>
<dbReference type="AlphaFoldDB" id="A0AAW2P480"/>
<dbReference type="InterPro" id="IPR043502">
    <property type="entry name" value="DNA/RNA_pol_sf"/>
</dbReference>
<name>A0AAW2P480_SESRA</name>
<dbReference type="Gene3D" id="3.30.70.270">
    <property type="match status" value="1"/>
</dbReference>
<comment type="caution">
    <text evidence="1">The sequence shown here is derived from an EMBL/GenBank/DDBJ whole genome shotgun (WGS) entry which is preliminary data.</text>
</comment>
<evidence type="ECO:0008006" key="2">
    <source>
        <dbReference type="Google" id="ProtNLM"/>
    </source>
</evidence>
<dbReference type="SUPFAM" id="SSF56672">
    <property type="entry name" value="DNA/RNA polymerases"/>
    <property type="match status" value="1"/>
</dbReference>